<keyword evidence="3" id="KW-1185">Reference proteome</keyword>
<name>A0A179IB30_CORDF</name>
<dbReference type="AlphaFoldDB" id="A0A179IB30"/>
<feature type="region of interest" description="Disordered" evidence="1">
    <location>
        <begin position="97"/>
        <end position="122"/>
    </location>
</feature>
<dbReference type="Proteomes" id="UP000243081">
    <property type="component" value="Unassembled WGS sequence"/>
</dbReference>
<evidence type="ECO:0000256" key="1">
    <source>
        <dbReference type="SAM" id="MobiDB-lite"/>
    </source>
</evidence>
<gene>
    <name evidence="2" type="ORF">LLEC1_07513</name>
</gene>
<evidence type="ECO:0000313" key="3">
    <source>
        <dbReference type="Proteomes" id="UP000243081"/>
    </source>
</evidence>
<reference evidence="2 3" key="1">
    <citation type="submission" date="2016-03" db="EMBL/GenBank/DDBJ databases">
        <title>Fine-scale spatial genetic structure of a fungal parasite of coffee scale insects.</title>
        <authorList>
            <person name="Jackson D."/>
            <person name="Zemenick K.A."/>
            <person name="Malloure B."/>
            <person name="Quandt C.A."/>
            <person name="James T.Y."/>
        </authorList>
    </citation>
    <scope>NUCLEOTIDE SEQUENCE [LARGE SCALE GENOMIC DNA]</scope>
    <source>
        <strain evidence="2 3">UM487</strain>
    </source>
</reference>
<accession>A0A179IB30</accession>
<feature type="compositionally biased region" description="Polar residues" evidence="1">
    <location>
        <begin position="111"/>
        <end position="121"/>
    </location>
</feature>
<feature type="region of interest" description="Disordered" evidence="1">
    <location>
        <begin position="1"/>
        <end position="33"/>
    </location>
</feature>
<dbReference type="EMBL" id="LUKN01001971">
    <property type="protein sequence ID" value="OAQ99865.1"/>
    <property type="molecule type" value="Genomic_DNA"/>
</dbReference>
<proteinExistence type="predicted"/>
<sequence>MAVSADRPGDTGLSAAANWTDRGGHLGPIPPRRWPGSTATLHAIWVRGPSSASRLTIAELISTEYGVVLACGAGSSITYLGLCVFAGPEHVTGSRSSVVDRTLARQRRRSTPPNSNQSLSVNVDAVSQPRPGRKAFCSMSLTQTISCLYLSAS</sequence>
<comment type="caution">
    <text evidence="2">The sequence shown here is derived from an EMBL/GenBank/DDBJ whole genome shotgun (WGS) entry which is preliminary data.</text>
</comment>
<protein>
    <submittedName>
        <fullName evidence="2">Uncharacterized protein</fullName>
    </submittedName>
</protein>
<evidence type="ECO:0000313" key="2">
    <source>
        <dbReference type="EMBL" id="OAQ99865.1"/>
    </source>
</evidence>
<organism evidence="2 3">
    <name type="scientific">Cordyceps confragosa</name>
    <name type="common">Lecanicillium lecanii</name>
    <dbReference type="NCBI Taxonomy" id="2714763"/>
    <lineage>
        <taxon>Eukaryota</taxon>
        <taxon>Fungi</taxon>
        <taxon>Dikarya</taxon>
        <taxon>Ascomycota</taxon>
        <taxon>Pezizomycotina</taxon>
        <taxon>Sordariomycetes</taxon>
        <taxon>Hypocreomycetidae</taxon>
        <taxon>Hypocreales</taxon>
        <taxon>Cordycipitaceae</taxon>
        <taxon>Akanthomyces</taxon>
    </lineage>
</organism>